<dbReference type="PANTHER" id="PTHR47185:SF2">
    <property type="entry name" value="FUNGAL PROTEIN"/>
    <property type="match status" value="1"/>
</dbReference>
<evidence type="ECO:0000313" key="5">
    <source>
        <dbReference type="Proteomes" id="UP001301769"/>
    </source>
</evidence>
<accession>A0AAN6Y9A6</accession>
<feature type="region of interest" description="Disordered" evidence="1">
    <location>
        <begin position="537"/>
        <end position="596"/>
    </location>
</feature>
<dbReference type="InterPro" id="IPR024554">
    <property type="entry name" value="LEC1-like_C"/>
</dbReference>
<dbReference type="AlphaFoldDB" id="A0AAN6Y9A6"/>
<feature type="domain" description="PX" evidence="2">
    <location>
        <begin position="199"/>
        <end position="379"/>
    </location>
</feature>
<gene>
    <name evidence="4" type="ORF">QBC37DRAFT_424926</name>
</gene>
<feature type="region of interest" description="Disordered" evidence="1">
    <location>
        <begin position="648"/>
        <end position="694"/>
    </location>
</feature>
<dbReference type="InterPro" id="IPR047168">
    <property type="entry name" value="LEC1-like"/>
</dbReference>
<evidence type="ECO:0000313" key="4">
    <source>
        <dbReference type="EMBL" id="KAK4212462.1"/>
    </source>
</evidence>
<dbReference type="Pfam" id="PF12828">
    <property type="entry name" value="PXB"/>
    <property type="match status" value="1"/>
</dbReference>
<keyword evidence="5" id="KW-1185">Reference proteome</keyword>
<protein>
    <submittedName>
        <fullName evidence="4">PX-associated-domain-containing protein</fullName>
    </submittedName>
</protein>
<dbReference type="InterPro" id="IPR024555">
    <property type="entry name" value="PX-associated"/>
</dbReference>
<feature type="compositionally biased region" description="Low complexity" evidence="1">
    <location>
        <begin position="659"/>
        <end position="670"/>
    </location>
</feature>
<feature type="region of interest" description="Disordered" evidence="1">
    <location>
        <begin position="463"/>
        <end position="487"/>
    </location>
</feature>
<feature type="domain" description="PX" evidence="2">
    <location>
        <begin position="389"/>
        <end position="534"/>
    </location>
</feature>
<reference evidence="4" key="1">
    <citation type="journal article" date="2023" name="Mol. Phylogenet. Evol.">
        <title>Genome-scale phylogeny and comparative genomics of the fungal order Sordariales.</title>
        <authorList>
            <person name="Hensen N."/>
            <person name="Bonometti L."/>
            <person name="Westerberg I."/>
            <person name="Brannstrom I.O."/>
            <person name="Guillou S."/>
            <person name="Cros-Aarteil S."/>
            <person name="Calhoun S."/>
            <person name="Haridas S."/>
            <person name="Kuo A."/>
            <person name="Mondo S."/>
            <person name="Pangilinan J."/>
            <person name="Riley R."/>
            <person name="LaButti K."/>
            <person name="Andreopoulos B."/>
            <person name="Lipzen A."/>
            <person name="Chen C."/>
            <person name="Yan M."/>
            <person name="Daum C."/>
            <person name="Ng V."/>
            <person name="Clum A."/>
            <person name="Steindorff A."/>
            <person name="Ohm R.A."/>
            <person name="Martin F."/>
            <person name="Silar P."/>
            <person name="Natvig D.O."/>
            <person name="Lalanne C."/>
            <person name="Gautier V."/>
            <person name="Ament-Velasquez S.L."/>
            <person name="Kruys A."/>
            <person name="Hutchinson M.I."/>
            <person name="Powell A.J."/>
            <person name="Barry K."/>
            <person name="Miller A.N."/>
            <person name="Grigoriev I.V."/>
            <person name="Debuchy R."/>
            <person name="Gladieux P."/>
            <person name="Hiltunen Thoren M."/>
            <person name="Johannesson H."/>
        </authorList>
    </citation>
    <scope>NUCLEOTIDE SEQUENCE</scope>
    <source>
        <strain evidence="4">PSN293</strain>
    </source>
</reference>
<dbReference type="GO" id="GO:0035091">
    <property type="term" value="F:phosphatidylinositol binding"/>
    <property type="evidence" value="ECO:0007669"/>
    <property type="project" value="TreeGrafter"/>
</dbReference>
<dbReference type="PANTHER" id="PTHR47185">
    <property type="entry name" value="PX DOMAIN-CONTAINING PROTEIN YPR097W"/>
    <property type="match status" value="1"/>
</dbReference>
<organism evidence="4 5">
    <name type="scientific">Rhypophila decipiens</name>
    <dbReference type="NCBI Taxonomy" id="261697"/>
    <lineage>
        <taxon>Eukaryota</taxon>
        <taxon>Fungi</taxon>
        <taxon>Dikarya</taxon>
        <taxon>Ascomycota</taxon>
        <taxon>Pezizomycotina</taxon>
        <taxon>Sordariomycetes</taxon>
        <taxon>Sordariomycetidae</taxon>
        <taxon>Sordariales</taxon>
        <taxon>Naviculisporaceae</taxon>
        <taxon>Rhypophila</taxon>
    </lineage>
</organism>
<reference evidence="4" key="2">
    <citation type="submission" date="2023-05" db="EMBL/GenBank/DDBJ databases">
        <authorList>
            <consortium name="Lawrence Berkeley National Laboratory"/>
            <person name="Steindorff A."/>
            <person name="Hensen N."/>
            <person name="Bonometti L."/>
            <person name="Westerberg I."/>
            <person name="Brannstrom I.O."/>
            <person name="Guillou S."/>
            <person name="Cros-Aarteil S."/>
            <person name="Calhoun S."/>
            <person name="Haridas S."/>
            <person name="Kuo A."/>
            <person name="Mondo S."/>
            <person name="Pangilinan J."/>
            <person name="Riley R."/>
            <person name="Labutti K."/>
            <person name="Andreopoulos B."/>
            <person name="Lipzen A."/>
            <person name="Chen C."/>
            <person name="Yanf M."/>
            <person name="Daum C."/>
            <person name="Ng V."/>
            <person name="Clum A."/>
            <person name="Ohm R."/>
            <person name="Martin F."/>
            <person name="Silar P."/>
            <person name="Natvig D."/>
            <person name="Lalanne C."/>
            <person name="Gautier V."/>
            <person name="Ament-Velasquez S.L."/>
            <person name="Kruys A."/>
            <person name="Hutchinson M.I."/>
            <person name="Powell A.J."/>
            <person name="Barry K."/>
            <person name="Miller A.N."/>
            <person name="Grigoriev I.V."/>
            <person name="Debuchy R."/>
            <person name="Gladieux P."/>
            <person name="Thoren M.H."/>
            <person name="Johannesson H."/>
        </authorList>
    </citation>
    <scope>NUCLEOTIDE SEQUENCE</scope>
    <source>
        <strain evidence="4">PSN293</strain>
    </source>
</reference>
<evidence type="ECO:0000259" key="2">
    <source>
        <dbReference type="Pfam" id="PF12825"/>
    </source>
</evidence>
<evidence type="ECO:0000256" key="1">
    <source>
        <dbReference type="SAM" id="MobiDB-lite"/>
    </source>
</evidence>
<dbReference type="EMBL" id="MU858127">
    <property type="protein sequence ID" value="KAK4212462.1"/>
    <property type="molecule type" value="Genomic_DNA"/>
</dbReference>
<comment type="caution">
    <text evidence="4">The sequence shown here is derived from an EMBL/GenBank/DDBJ whole genome shotgun (WGS) entry which is preliminary data.</text>
</comment>
<dbReference type="Pfam" id="PF12825">
    <property type="entry name" value="DUF3818"/>
    <property type="match status" value="2"/>
</dbReference>
<name>A0AAN6Y9A6_9PEZI</name>
<feature type="compositionally biased region" description="Low complexity" evidence="1">
    <location>
        <begin position="545"/>
        <end position="560"/>
    </location>
</feature>
<evidence type="ECO:0000259" key="3">
    <source>
        <dbReference type="Pfam" id="PF12828"/>
    </source>
</evidence>
<sequence>MASLENPIISHRGATISSMHAEIVTPVARTLTSPQLHDLFDILTHYETYDEVQLFRDPDTIAGYGYPFALQYNPDNTPSYAPKSTVPLLAGVLRSIVLPLPGVRDLPSDFWHVRFQGILSKLGEAELSESYDKGVLGVRKTLATAASAIHESVSRAVLGGVPKGPQRDLFGEYDKSKASDLSRAWDDVVHELTYGTLIDDLFEAATASSNLDDLPPAVLATVDYVIIHVATFMHHVLVLSSEGPYMLRLIEMVHKLIPYSAIRQVLRIGNVATMLNGLTKLLLAKMSMGSISNWIGLTRNADDGMNLLQWIISGVLSADGAEFRKTADSIEKAKDGPPKELLAKIKEYMAKSRSFHDQTRARSFESPTSIISAILHGGADSLTTEQHAQCLEYLSACLAVRDREEITKVLCRHKPDHFTQAIRDVVNSFEPIIRSVHERIDLREHVSSVENILTDFIDTSKPKSKPVPISNVQTSNLKAEDSPTETRAPSIEDYVGLLERARQLVYNLIHDMLNKCPEVAVQYRSYCKQVFKTVSSGQTSVPPQAESSSTSSFESAVEEVQSGGATNNDQSEGTHDVNPMPTEDTPSITGWRKRRGGAGALSSNLQALFSALPSETRARVLTVVDAHAIYLAQLEELSLDRMQHILDDMQPPQSQPERSSNGNTDSGSNTLANSSLQVPEPSRGSRPGSSRSTTAVGLELAKAANSGIFSSPVITASISGPGMFLSRWQQLLDETVVTPAVPGGQPRRGKDVKHALAQGKTVSSATKDAWDPEALTALVESGVPVPPEEERIVVEALGGPFKELVADLVARMEV</sequence>
<proteinExistence type="predicted"/>
<feature type="compositionally biased region" description="Low complexity" evidence="1">
    <location>
        <begin position="681"/>
        <end position="692"/>
    </location>
</feature>
<dbReference type="Proteomes" id="UP001301769">
    <property type="component" value="Unassembled WGS sequence"/>
</dbReference>
<feature type="domain" description="PX-associated" evidence="3">
    <location>
        <begin position="29"/>
        <end position="155"/>
    </location>
</feature>